<dbReference type="InterPro" id="IPR049975">
    <property type="entry name" value="SAV_915-like_dom"/>
</dbReference>
<evidence type="ECO:0000259" key="1">
    <source>
        <dbReference type="Pfam" id="PF07179"/>
    </source>
</evidence>
<dbReference type="EMBL" id="MLCF01000094">
    <property type="protein sequence ID" value="OIV36424.1"/>
    <property type="molecule type" value="Genomic_DNA"/>
</dbReference>
<protein>
    <recommendedName>
        <fullName evidence="1">SseB protein N-terminal domain-containing protein</fullName>
    </recommendedName>
</protein>
<gene>
    <name evidence="2" type="ORF">BIV57_16295</name>
</gene>
<dbReference type="Proteomes" id="UP000243342">
    <property type="component" value="Unassembled WGS sequence"/>
</dbReference>
<reference evidence="2 3" key="1">
    <citation type="submission" date="2016-10" db="EMBL/GenBank/DDBJ databases">
        <title>Genome sequence of Streptomyces gilvigriseus MUSC 26.</title>
        <authorList>
            <person name="Lee L.-H."/>
            <person name="Ser H.-L."/>
        </authorList>
    </citation>
    <scope>NUCLEOTIDE SEQUENCE [LARGE SCALE GENOMIC DNA]</scope>
    <source>
        <strain evidence="2 3">MUSC 26</strain>
    </source>
</reference>
<accession>A0A1J7C4F0</accession>
<keyword evidence="3" id="KW-1185">Reference proteome</keyword>
<dbReference type="OrthoDB" id="4238227at2"/>
<proteinExistence type="predicted"/>
<dbReference type="STRING" id="1428644.BIV57_16295"/>
<dbReference type="Pfam" id="PF07179">
    <property type="entry name" value="SseB"/>
    <property type="match status" value="1"/>
</dbReference>
<dbReference type="RefSeq" id="WP_071657604.1">
    <property type="nucleotide sequence ID" value="NZ_MLCF01000094.1"/>
</dbReference>
<feature type="domain" description="SseB protein N-terminal" evidence="1">
    <location>
        <begin position="25"/>
        <end position="94"/>
    </location>
</feature>
<evidence type="ECO:0000313" key="3">
    <source>
        <dbReference type="Proteomes" id="UP000243342"/>
    </source>
</evidence>
<dbReference type="InterPro" id="IPR009839">
    <property type="entry name" value="SseB_N"/>
</dbReference>
<comment type="caution">
    <text evidence="2">The sequence shown here is derived from an EMBL/GenBank/DDBJ whole genome shotgun (WGS) entry which is preliminary data.</text>
</comment>
<name>A0A1J7C4F0_9ACTN</name>
<dbReference type="NCBIfam" id="NF042914">
    <property type="entry name" value="SAV915_dom"/>
    <property type="match status" value="1"/>
</dbReference>
<sequence length="115" mass="11961">MTQVLIDEDPEPSDRLPVGGAGRMLCVPVRPGPRGSVLRLFRTPLGARAAAAFTSPRRLADALGGDQRWIPLAESALRALVEPLGVTALVLDPRLTARPVGGRPAAAAPVLKAVA</sequence>
<dbReference type="AlphaFoldDB" id="A0A1J7C4F0"/>
<organism evidence="2 3">
    <name type="scientific">Mangrovactinospora gilvigrisea</name>
    <dbReference type="NCBI Taxonomy" id="1428644"/>
    <lineage>
        <taxon>Bacteria</taxon>
        <taxon>Bacillati</taxon>
        <taxon>Actinomycetota</taxon>
        <taxon>Actinomycetes</taxon>
        <taxon>Kitasatosporales</taxon>
        <taxon>Streptomycetaceae</taxon>
        <taxon>Mangrovactinospora</taxon>
    </lineage>
</organism>
<evidence type="ECO:0000313" key="2">
    <source>
        <dbReference type="EMBL" id="OIV36424.1"/>
    </source>
</evidence>